<gene>
    <name evidence="5" type="ORF">QOZ88_20970</name>
</gene>
<protein>
    <submittedName>
        <fullName evidence="5">Helix-turn-helix transcriptional regulator</fullName>
    </submittedName>
</protein>
<accession>A0ABT9IIR1</accession>
<reference evidence="6" key="1">
    <citation type="submission" date="2023-05" db="EMBL/GenBank/DDBJ databases">
        <title>Draft genome of Pseudofrankia sp. BMG5.37.</title>
        <authorList>
            <person name="Gtari M."/>
            <person name="Ghodhbane F."/>
            <person name="Sbissi I."/>
        </authorList>
    </citation>
    <scope>NUCLEOTIDE SEQUENCE [LARGE SCALE GENOMIC DNA]</scope>
    <source>
        <strain evidence="6">BMG 814</strain>
    </source>
</reference>
<dbReference type="SMART" id="SM00421">
    <property type="entry name" value="HTH_LUXR"/>
    <property type="match status" value="1"/>
</dbReference>
<evidence type="ECO:0000259" key="4">
    <source>
        <dbReference type="PROSITE" id="PS50043"/>
    </source>
</evidence>
<organism evidence="5 6">
    <name type="scientific">Blastococcus carthaginiensis</name>
    <dbReference type="NCBI Taxonomy" id="3050034"/>
    <lineage>
        <taxon>Bacteria</taxon>
        <taxon>Bacillati</taxon>
        <taxon>Actinomycetota</taxon>
        <taxon>Actinomycetes</taxon>
        <taxon>Geodermatophilales</taxon>
        <taxon>Geodermatophilaceae</taxon>
        <taxon>Blastococcus</taxon>
    </lineage>
</organism>
<dbReference type="InterPro" id="IPR016032">
    <property type="entry name" value="Sig_transdc_resp-reg_C-effctor"/>
</dbReference>
<dbReference type="InterPro" id="IPR036388">
    <property type="entry name" value="WH-like_DNA-bd_sf"/>
</dbReference>
<keyword evidence="6" id="KW-1185">Reference proteome</keyword>
<evidence type="ECO:0000313" key="6">
    <source>
        <dbReference type="Proteomes" id="UP001233673"/>
    </source>
</evidence>
<dbReference type="PROSITE" id="PS50043">
    <property type="entry name" value="HTH_LUXR_2"/>
    <property type="match status" value="1"/>
</dbReference>
<keyword evidence="2" id="KW-0238">DNA-binding</keyword>
<keyword evidence="1" id="KW-0805">Transcription regulation</keyword>
<dbReference type="InterPro" id="IPR000792">
    <property type="entry name" value="Tscrpt_reg_LuxR_C"/>
</dbReference>
<feature type="domain" description="HTH luxR-type" evidence="4">
    <location>
        <begin position="254"/>
        <end position="319"/>
    </location>
</feature>
<dbReference type="Pfam" id="PF00196">
    <property type="entry name" value="GerE"/>
    <property type="match status" value="1"/>
</dbReference>
<dbReference type="PRINTS" id="PR00038">
    <property type="entry name" value="HTHLUXR"/>
</dbReference>
<dbReference type="RefSeq" id="WP_306001638.1">
    <property type="nucleotide sequence ID" value="NZ_JASNFN010000037.1"/>
</dbReference>
<sequence>MRTERMVAALAVREAADAVARGEGPTGTARAETVLGALEALLPCCGAAVERWDPVAGRHETLAAAGYGDEALAAMELAFHEDPLFPVVRDSGRPLRVRDIAPADRRGPMFDQVITPARFADGVSLCLSAGGRYVGSVHASTAAESVDDEVAGLLRLLSADLTGLVDPLDGLPLAAPVPAGVGVLCWRPDGGPPVALTAEARPELVAPGSPLAALLTPTAWPSRLGRHLLVIRGAELLAVEARPAGRWMVVEHRVVSPPSGLSRRELDVLAALPAGATNRMIARALGVTERTVATHVEHLLTKLGVGNRAGAAAVAVEAGLVRLAPGGGR</sequence>
<dbReference type="CDD" id="cd06170">
    <property type="entry name" value="LuxR_C_like"/>
    <property type="match status" value="1"/>
</dbReference>
<dbReference type="EMBL" id="JASNFN010000037">
    <property type="protein sequence ID" value="MDP5185112.1"/>
    <property type="molecule type" value="Genomic_DNA"/>
</dbReference>
<evidence type="ECO:0000256" key="2">
    <source>
        <dbReference type="ARBA" id="ARBA00023125"/>
    </source>
</evidence>
<keyword evidence="3" id="KW-0804">Transcription</keyword>
<dbReference type="Gene3D" id="1.10.10.10">
    <property type="entry name" value="Winged helix-like DNA-binding domain superfamily/Winged helix DNA-binding domain"/>
    <property type="match status" value="1"/>
</dbReference>
<name>A0ABT9IIR1_9ACTN</name>
<dbReference type="PANTHER" id="PTHR44688:SF16">
    <property type="entry name" value="DNA-BINDING TRANSCRIPTIONAL ACTIVATOR DEVR_DOSR"/>
    <property type="match status" value="1"/>
</dbReference>
<dbReference type="PANTHER" id="PTHR44688">
    <property type="entry name" value="DNA-BINDING TRANSCRIPTIONAL ACTIVATOR DEVR_DOSR"/>
    <property type="match status" value="1"/>
</dbReference>
<comment type="caution">
    <text evidence="5">The sequence shown here is derived from an EMBL/GenBank/DDBJ whole genome shotgun (WGS) entry which is preliminary data.</text>
</comment>
<dbReference type="SUPFAM" id="SSF46894">
    <property type="entry name" value="C-terminal effector domain of the bipartite response regulators"/>
    <property type="match status" value="1"/>
</dbReference>
<proteinExistence type="predicted"/>
<evidence type="ECO:0000256" key="3">
    <source>
        <dbReference type="ARBA" id="ARBA00023163"/>
    </source>
</evidence>
<evidence type="ECO:0000313" key="5">
    <source>
        <dbReference type="EMBL" id="MDP5185112.1"/>
    </source>
</evidence>
<dbReference type="Proteomes" id="UP001233673">
    <property type="component" value="Unassembled WGS sequence"/>
</dbReference>
<evidence type="ECO:0000256" key="1">
    <source>
        <dbReference type="ARBA" id="ARBA00023015"/>
    </source>
</evidence>
<dbReference type="PROSITE" id="PS00622">
    <property type="entry name" value="HTH_LUXR_1"/>
    <property type="match status" value="1"/>
</dbReference>